<dbReference type="Proteomes" id="UP000276834">
    <property type="component" value="Unassembled WGS sequence"/>
</dbReference>
<proteinExistence type="predicted"/>
<accession>A0A3L8S2C9</accession>
<evidence type="ECO:0000313" key="1">
    <source>
        <dbReference type="EMBL" id="RLV93479.1"/>
    </source>
</evidence>
<protein>
    <submittedName>
        <fullName evidence="1">Uncharacterized protein</fullName>
    </submittedName>
</protein>
<keyword evidence="2" id="KW-1185">Reference proteome</keyword>
<organism evidence="1 2">
    <name type="scientific">Chloebia gouldiae</name>
    <name type="common">Gouldian finch</name>
    <name type="synonym">Erythrura gouldiae</name>
    <dbReference type="NCBI Taxonomy" id="44316"/>
    <lineage>
        <taxon>Eukaryota</taxon>
        <taxon>Metazoa</taxon>
        <taxon>Chordata</taxon>
        <taxon>Craniata</taxon>
        <taxon>Vertebrata</taxon>
        <taxon>Euteleostomi</taxon>
        <taxon>Archelosauria</taxon>
        <taxon>Archosauria</taxon>
        <taxon>Dinosauria</taxon>
        <taxon>Saurischia</taxon>
        <taxon>Theropoda</taxon>
        <taxon>Coelurosauria</taxon>
        <taxon>Aves</taxon>
        <taxon>Neognathae</taxon>
        <taxon>Neoaves</taxon>
        <taxon>Telluraves</taxon>
        <taxon>Australaves</taxon>
        <taxon>Passeriformes</taxon>
        <taxon>Passeroidea</taxon>
        <taxon>Passeridae</taxon>
        <taxon>Chloebia</taxon>
    </lineage>
</organism>
<dbReference type="AlphaFoldDB" id="A0A3L8S2C9"/>
<dbReference type="EMBL" id="QUSF01000091">
    <property type="protein sequence ID" value="RLV93479.1"/>
    <property type="molecule type" value="Genomic_DNA"/>
</dbReference>
<comment type="caution">
    <text evidence="1">The sequence shown here is derived from an EMBL/GenBank/DDBJ whole genome shotgun (WGS) entry which is preliminary data.</text>
</comment>
<evidence type="ECO:0000313" key="2">
    <source>
        <dbReference type="Proteomes" id="UP000276834"/>
    </source>
</evidence>
<gene>
    <name evidence="1" type="ORF">DV515_00013439</name>
</gene>
<reference evidence="1 2" key="1">
    <citation type="journal article" date="2018" name="Proc. R. Soc. B">
        <title>A non-coding region near Follistatin controls head colour polymorphism in the Gouldian finch.</title>
        <authorList>
            <person name="Toomey M.B."/>
            <person name="Marques C.I."/>
            <person name="Andrade P."/>
            <person name="Araujo P.M."/>
            <person name="Sabatino S."/>
            <person name="Gazda M.A."/>
            <person name="Afonso S."/>
            <person name="Lopes R.J."/>
            <person name="Corbo J.C."/>
            <person name="Carneiro M."/>
        </authorList>
    </citation>
    <scope>NUCLEOTIDE SEQUENCE [LARGE SCALE GENOMIC DNA]</scope>
    <source>
        <strain evidence="1">Red01</strain>
        <tissue evidence="1">Muscle</tissue>
    </source>
</reference>
<sequence length="54" mass="6044">MNAVFHVCAELRLCPHLETKAERQLSVARCVRTQPGKSMATKRAGWEKGSIPHI</sequence>
<name>A0A3L8S2C9_CHLGU</name>